<comment type="caution">
    <text evidence="1">The sequence shown here is derived from an EMBL/GenBank/DDBJ whole genome shotgun (WGS) entry which is preliminary data.</text>
</comment>
<evidence type="ECO:0000313" key="2">
    <source>
        <dbReference type="Proteomes" id="UP000299102"/>
    </source>
</evidence>
<dbReference type="Proteomes" id="UP000299102">
    <property type="component" value="Unassembled WGS sequence"/>
</dbReference>
<sequence length="100" mass="11266">MDSNRYDARPRRIRIMMRRPSHAPNGMRDRFSIIAGEARAEGRVARLANDFAAAFAPMPRYFGRAPSAPLPPGIDLHLRALLCNVVPSRGTVRRRTDLLI</sequence>
<protein>
    <submittedName>
        <fullName evidence="1">Uncharacterized protein</fullName>
    </submittedName>
</protein>
<gene>
    <name evidence="1" type="ORF">EVAR_21497_1</name>
</gene>
<organism evidence="1 2">
    <name type="scientific">Eumeta variegata</name>
    <name type="common">Bagworm moth</name>
    <name type="synonym">Eumeta japonica</name>
    <dbReference type="NCBI Taxonomy" id="151549"/>
    <lineage>
        <taxon>Eukaryota</taxon>
        <taxon>Metazoa</taxon>
        <taxon>Ecdysozoa</taxon>
        <taxon>Arthropoda</taxon>
        <taxon>Hexapoda</taxon>
        <taxon>Insecta</taxon>
        <taxon>Pterygota</taxon>
        <taxon>Neoptera</taxon>
        <taxon>Endopterygota</taxon>
        <taxon>Lepidoptera</taxon>
        <taxon>Glossata</taxon>
        <taxon>Ditrysia</taxon>
        <taxon>Tineoidea</taxon>
        <taxon>Psychidae</taxon>
        <taxon>Oiketicinae</taxon>
        <taxon>Eumeta</taxon>
    </lineage>
</organism>
<name>A0A4C1UYX6_EUMVA</name>
<proteinExistence type="predicted"/>
<accession>A0A4C1UYX6</accession>
<evidence type="ECO:0000313" key="1">
    <source>
        <dbReference type="EMBL" id="GBP31217.1"/>
    </source>
</evidence>
<keyword evidence="2" id="KW-1185">Reference proteome</keyword>
<dbReference type="AlphaFoldDB" id="A0A4C1UYX6"/>
<reference evidence="1 2" key="1">
    <citation type="journal article" date="2019" name="Commun. Biol.">
        <title>The bagworm genome reveals a unique fibroin gene that provides high tensile strength.</title>
        <authorList>
            <person name="Kono N."/>
            <person name="Nakamura H."/>
            <person name="Ohtoshi R."/>
            <person name="Tomita M."/>
            <person name="Numata K."/>
            <person name="Arakawa K."/>
        </authorList>
    </citation>
    <scope>NUCLEOTIDE SEQUENCE [LARGE SCALE GENOMIC DNA]</scope>
</reference>
<dbReference type="EMBL" id="BGZK01000243">
    <property type="protein sequence ID" value="GBP31217.1"/>
    <property type="molecule type" value="Genomic_DNA"/>
</dbReference>